<dbReference type="GO" id="GO:0005783">
    <property type="term" value="C:endoplasmic reticulum"/>
    <property type="evidence" value="ECO:0007669"/>
    <property type="project" value="TreeGrafter"/>
</dbReference>
<keyword evidence="5" id="KW-0472">Membrane</keyword>
<dbReference type="PANTHER" id="PTHR10983">
    <property type="entry name" value="1-ACYLGLYCEROL-3-PHOSPHATE ACYLTRANSFERASE-RELATED"/>
    <property type="match status" value="1"/>
</dbReference>
<dbReference type="Proteomes" id="UP000193648">
    <property type="component" value="Unassembled WGS sequence"/>
</dbReference>
<protein>
    <submittedName>
        <fullName evidence="7">Acyltransferase-domain-containing protein</fullName>
    </submittedName>
</protein>
<dbReference type="InterPro" id="IPR002123">
    <property type="entry name" value="Plipid/glycerol_acylTrfase"/>
</dbReference>
<evidence type="ECO:0000256" key="5">
    <source>
        <dbReference type="SAM" id="Phobius"/>
    </source>
</evidence>
<evidence type="ECO:0000256" key="1">
    <source>
        <dbReference type="ARBA" id="ARBA00008655"/>
    </source>
</evidence>
<comment type="caution">
    <text evidence="7">The sequence shown here is derived from an EMBL/GenBank/DDBJ whole genome shotgun (WGS) entry which is preliminary data.</text>
</comment>
<feature type="compositionally biased region" description="Low complexity" evidence="4">
    <location>
        <begin position="8"/>
        <end position="33"/>
    </location>
</feature>
<dbReference type="GeneID" id="33568125"/>
<dbReference type="OrthoDB" id="189226at2759"/>
<comment type="similarity">
    <text evidence="1">Belongs to the 1-acyl-sn-glycerol-3-phosphate acyltransferase family.</text>
</comment>
<evidence type="ECO:0000256" key="4">
    <source>
        <dbReference type="SAM" id="MobiDB-lite"/>
    </source>
</evidence>
<accession>A0A1Y2H0R1</accession>
<dbReference type="SMART" id="SM00563">
    <property type="entry name" value="PlsC"/>
    <property type="match status" value="1"/>
</dbReference>
<feature type="transmembrane region" description="Helical" evidence="5">
    <location>
        <begin position="434"/>
        <end position="455"/>
    </location>
</feature>
<keyword evidence="5" id="KW-1133">Transmembrane helix</keyword>
<evidence type="ECO:0000313" key="7">
    <source>
        <dbReference type="EMBL" id="ORZ27591.1"/>
    </source>
</evidence>
<sequence>MTTSHGISSSIKTPTSTTTTTSRTTSSKTSDSSNVEGDKKGTLSEWAEDDAIKKPIRKLGPKMNPVYKTVRAFVWATYFVLGATLISMTQVMAIPLSILAPGVYRRHMKRTTVYFGALMLKMNELFAPSDIILTGDESIREIVKVYQGKRIHHHQHQKSTSDCNGNENKDDGNEKYHPDETLLDLPDRLIFVANHQIYSDWIYLWCFAHLAKKDRGIKIILRGDLTWIPVFGWGMRFFDFIFLKRNDWAHDKKAIESNLERLRKDDPLWLLVYPEGTVVSRGTRKRSSAFAQKAGLKDHRHVLLPRTSGMFVCLNKLRGSVEYVYDAAVGYSGVHYGEIPQELYPLPGLYVDKAQPREINIHLRRFAVKDIPESEPEFVEWLRARWQEKDDLMEKFYTTGKFPSQLTAEDIGINSKEDQKGQSIRIPLKTNAGYSLPTLIVLALPVLALVIRYVLQHTS</sequence>
<feature type="transmembrane region" description="Helical" evidence="5">
    <location>
        <begin position="72"/>
        <end position="100"/>
    </location>
</feature>
<reference evidence="7 8" key="1">
    <citation type="submission" date="2016-07" db="EMBL/GenBank/DDBJ databases">
        <title>Pervasive Adenine N6-methylation of Active Genes in Fungi.</title>
        <authorList>
            <consortium name="DOE Joint Genome Institute"/>
            <person name="Mondo S.J."/>
            <person name="Dannebaum R.O."/>
            <person name="Kuo R.C."/>
            <person name="Labutti K."/>
            <person name="Haridas S."/>
            <person name="Kuo A."/>
            <person name="Salamov A."/>
            <person name="Ahrendt S.R."/>
            <person name="Lipzen A."/>
            <person name="Sullivan W."/>
            <person name="Andreopoulos W.B."/>
            <person name="Clum A."/>
            <person name="Lindquist E."/>
            <person name="Daum C."/>
            <person name="Ramamoorthy G.K."/>
            <person name="Gryganskyi A."/>
            <person name="Culley D."/>
            <person name="Magnuson J.K."/>
            <person name="James T.Y."/>
            <person name="O'Malley M.A."/>
            <person name="Stajich J.E."/>
            <person name="Spatafora J.W."/>
            <person name="Visel A."/>
            <person name="Grigoriev I.V."/>
        </authorList>
    </citation>
    <scope>NUCLEOTIDE SEQUENCE [LARGE SCALE GENOMIC DNA]</scope>
    <source>
        <strain evidence="7 8">NRRL 3116</strain>
    </source>
</reference>
<dbReference type="GO" id="GO:0016746">
    <property type="term" value="F:acyltransferase activity"/>
    <property type="evidence" value="ECO:0007669"/>
    <property type="project" value="UniProtKB-KW"/>
</dbReference>
<dbReference type="FunCoup" id="A0A1Y2H0R1">
    <property type="interactions" value="352"/>
</dbReference>
<dbReference type="PANTHER" id="PTHR10983:SF16">
    <property type="entry name" value="LYSOCARDIOLIPIN ACYLTRANSFERASE 1"/>
    <property type="match status" value="1"/>
</dbReference>
<dbReference type="GO" id="GO:0036149">
    <property type="term" value="P:phosphatidylinositol acyl-chain remodeling"/>
    <property type="evidence" value="ECO:0007669"/>
    <property type="project" value="TreeGrafter"/>
</dbReference>
<evidence type="ECO:0000256" key="2">
    <source>
        <dbReference type="ARBA" id="ARBA00022679"/>
    </source>
</evidence>
<name>A0A1Y2H0R1_9FUNG</name>
<feature type="compositionally biased region" description="Basic and acidic residues" evidence="4">
    <location>
        <begin position="167"/>
        <end position="177"/>
    </location>
</feature>
<dbReference type="Pfam" id="PF01553">
    <property type="entry name" value="Acyltransferase"/>
    <property type="match status" value="1"/>
</dbReference>
<feature type="domain" description="Phospholipid/glycerol acyltransferase" evidence="6">
    <location>
        <begin position="189"/>
        <end position="311"/>
    </location>
</feature>
<dbReference type="SUPFAM" id="SSF69593">
    <property type="entry name" value="Glycerol-3-phosphate (1)-acyltransferase"/>
    <property type="match status" value="1"/>
</dbReference>
<feature type="region of interest" description="Disordered" evidence="4">
    <location>
        <begin position="1"/>
        <end position="40"/>
    </location>
</feature>
<dbReference type="InterPro" id="IPR032098">
    <property type="entry name" value="Acyltransf_C"/>
</dbReference>
<dbReference type="CDD" id="cd07990">
    <property type="entry name" value="LPLAT_LCLAT1-like"/>
    <property type="match status" value="1"/>
</dbReference>
<evidence type="ECO:0000259" key="6">
    <source>
        <dbReference type="SMART" id="SM00563"/>
    </source>
</evidence>
<keyword evidence="8" id="KW-1185">Reference proteome</keyword>
<evidence type="ECO:0000313" key="8">
    <source>
        <dbReference type="Proteomes" id="UP000193648"/>
    </source>
</evidence>
<dbReference type="AlphaFoldDB" id="A0A1Y2H0R1"/>
<organism evidence="7 8">
    <name type="scientific">Lobosporangium transversale</name>
    <dbReference type="NCBI Taxonomy" id="64571"/>
    <lineage>
        <taxon>Eukaryota</taxon>
        <taxon>Fungi</taxon>
        <taxon>Fungi incertae sedis</taxon>
        <taxon>Mucoromycota</taxon>
        <taxon>Mortierellomycotina</taxon>
        <taxon>Mortierellomycetes</taxon>
        <taxon>Mortierellales</taxon>
        <taxon>Mortierellaceae</taxon>
        <taxon>Lobosporangium</taxon>
    </lineage>
</organism>
<evidence type="ECO:0000256" key="3">
    <source>
        <dbReference type="ARBA" id="ARBA00023315"/>
    </source>
</evidence>
<dbReference type="EMBL" id="MCFF01000003">
    <property type="protein sequence ID" value="ORZ27591.1"/>
    <property type="molecule type" value="Genomic_DNA"/>
</dbReference>
<dbReference type="STRING" id="64571.A0A1Y2H0R1"/>
<dbReference type="RefSeq" id="XP_021885294.1">
    <property type="nucleotide sequence ID" value="XM_022026282.1"/>
</dbReference>
<gene>
    <name evidence="7" type="ORF">BCR41DRAFT_367209</name>
</gene>
<dbReference type="InParanoid" id="A0A1Y2H0R1"/>
<feature type="region of interest" description="Disordered" evidence="4">
    <location>
        <begin position="151"/>
        <end position="177"/>
    </location>
</feature>
<keyword evidence="2 7" id="KW-0808">Transferase</keyword>
<keyword evidence="3 7" id="KW-0012">Acyltransferase</keyword>
<dbReference type="Pfam" id="PF16076">
    <property type="entry name" value="Acyltransf_C"/>
    <property type="match status" value="1"/>
</dbReference>
<keyword evidence="5" id="KW-0812">Transmembrane</keyword>
<proteinExistence type="inferred from homology"/>